<evidence type="ECO:0000256" key="4">
    <source>
        <dbReference type="ARBA" id="ARBA00023163"/>
    </source>
</evidence>
<dbReference type="SUPFAM" id="SSF88946">
    <property type="entry name" value="Sigma2 domain of RNA polymerase sigma factors"/>
    <property type="match status" value="1"/>
</dbReference>
<dbReference type="InterPro" id="IPR036388">
    <property type="entry name" value="WH-like_DNA-bd_sf"/>
</dbReference>
<feature type="domain" description="RNA polymerase sigma factor 70 region 4 type 2" evidence="6">
    <location>
        <begin position="178"/>
        <end position="230"/>
    </location>
</feature>
<evidence type="ECO:0000256" key="3">
    <source>
        <dbReference type="ARBA" id="ARBA00023082"/>
    </source>
</evidence>
<proteinExistence type="inferred from homology"/>
<dbReference type="PANTHER" id="PTHR43133">
    <property type="entry name" value="RNA POLYMERASE ECF-TYPE SIGMA FACTO"/>
    <property type="match status" value="1"/>
</dbReference>
<evidence type="ECO:0000313" key="8">
    <source>
        <dbReference type="Proteomes" id="UP000033099"/>
    </source>
</evidence>
<dbReference type="EMBL" id="CP011117">
    <property type="protein sequence ID" value="AKA81941.1"/>
    <property type="molecule type" value="Genomic_DNA"/>
</dbReference>
<reference evidence="7 8" key="1">
    <citation type="journal article" date="2015" name="Genome Announc.">
        <title>Complete Genome Sequence of Biocontrol Strain Pseudomonas fluorescens LBUM223.</title>
        <authorList>
            <person name="Roquigny R."/>
            <person name="Arseneault T."/>
            <person name="Gadkar V.J."/>
            <person name="Novinscak A."/>
            <person name="Joly D.L."/>
            <person name="Filion M."/>
        </authorList>
    </citation>
    <scope>NUCLEOTIDE SEQUENCE [LARGE SCALE GENOMIC DNA]</scope>
    <source>
        <strain evidence="7 8">LBUM223</strain>
    </source>
</reference>
<dbReference type="KEGG" id="pfb:VO64_1395"/>
<evidence type="ECO:0000256" key="2">
    <source>
        <dbReference type="ARBA" id="ARBA00023015"/>
    </source>
</evidence>
<dbReference type="InterPro" id="IPR039425">
    <property type="entry name" value="RNA_pol_sigma-70-like"/>
</dbReference>
<dbReference type="InterPro" id="IPR014284">
    <property type="entry name" value="RNA_pol_sigma-70_dom"/>
</dbReference>
<accession>A0AAU8TMY0</accession>
<keyword evidence="4" id="KW-0804">Transcription</keyword>
<name>A0AAU8TMY0_9PSED</name>
<dbReference type="SUPFAM" id="SSF88659">
    <property type="entry name" value="Sigma3 and sigma4 domains of RNA polymerase sigma factors"/>
    <property type="match status" value="1"/>
</dbReference>
<dbReference type="InterPro" id="IPR007627">
    <property type="entry name" value="RNA_pol_sigma70_r2"/>
</dbReference>
<organism evidence="7 8">
    <name type="scientific">Pseudomonas synxantha</name>
    <dbReference type="NCBI Taxonomy" id="47883"/>
    <lineage>
        <taxon>Bacteria</taxon>
        <taxon>Pseudomonadati</taxon>
        <taxon>Pseudomonadota</taxon>
        <taxon>Gammaproteobacteria</taxon>
        <taxon>Pseudomonadales</taxon>
        <taxon>Pseudomonadaceae</taxon>
        <taxon>Pseudomonas</taxon>
    </lineage>
</organism>
<dbReference type="InterPro" id="IPR013324">
    <property type="entry name" value="RNA_pol_sigma_r3/r4-like"/>
</dbReference>
<dbReference type="Pfam" id="PF04542">
    <property type="entry name" value="Sigma70_r2"/>
    <property type="match status" value="1"/>
</dbReference>
<keyword evidence="2" id="KW-0805">Transcription regulation</keyword>
<keyword evidence="3" id="KW-0731">Sigma factor</keyword>
<dbReference type="PANTHER" id="PTHR43133:SF63">
    <property type="entry name" value="RNA POLYMERASE SIGMA FACTOR FECI-RELATED"/>
    <property type="match status" value="1"/>
</dbReference>
<dbReference type="GO" id="GO:0006352">
    <property type="term" value="P:DNA-templated transcription initiation"/>
    <property type="evidence" value="ECO:0007669"/>
    <property type="project" value="InterPro"/>
</dbReference>
<evidence type="ECO:0000259" key="5">
    <source>
        <dbReference type="Pfam" id="PF04542"/>
    </source>
</evidence>
<dbReference type="GO" id="GO:0016987">
    <property type="term" value="F:sigma factor activity"/>
    <property type="evidence" value="ECO:0007669"/>
    <property type="project" value="UniProtKB-KW"/>
</dbReference>
<dbReference type="InterPro" id="IPR013325">
    <property type="entry name" value="RNA_pol_sigma_r2"/>
</dbReference>
<dbReference type="CDD" id="cd06171">
    <property type="entry name" value="Sigma70_r4"/>
    <property type="match status" value="1"/>
</dbReference>
<dbReference type="GO" id="GO:0003677">
    <property type="term" value="F:DNA binding"/>
    <property type="evidence" value="ECO:0007669"/>
    <property type="project" value="InterPro"/>
</dbReference>
<evidence type="ECO:0000259" key="6">
    <source>
        <dbReference type="Pfam" id="PF08281"/>
    </source>
</evidence>
<dbReference type="AlphaFoldDB" id="A0AAU8TMY0"/>
<sequence>MWAASYTKNPQCLDLNALYFKYFLDPRLTRIKTGFCSCKRESIAFTQRLAAQLKTILNNARATPMPVGEPPFQREITQLYNEHHGWLLTWLRRKLGCRQNAADLAQDTFARILNARETVAGIREPRAYLSTTARRLLIDQARRRQIEQAYLQELALTVDALEGVQSPEQIHTTLEALEQIAFILEGMHEYSRQAFVLYYLEELTQQQIARQLKLSERTVRKYLIKALMHCSHSMDT</sequence>
<dbReference type="NCBIfam" id="TIGR02937">
    <property type="entry name" value="sigma70-ECF"/>
    <property type="match status" value="1"/>
</dbReference>
<dbReference type="Gene3D" id="1.10.10.10">
    <property type="entry name" value="Winged helix-like DNA-binding domain superfamily/Winged helix DNA-binding domain"/>
    <property type="match status" value="1"/>
</dbReference>
<dbReference type="Pfam" id="PF08281">
    <property type="entry name" value="Sigma70_r4_2"/>
    <property type="match status" value="1"/>
</dbReference>
<comment type="similarity">
    <text evidence="1">Belongs to the sigma-70 factor family. ECF subfamily.</text>
</comment>
<evidence type="ECO:0000313" key="7">
    <source>
        <dbReference type="EMBL" id="AKA81941.1"/>
    </source>
</evidence>
<dbReference type="Gene3D" id="1.10.1740.10">
    <property type="match status" value="1"/>
</dbReference>
<protein>
    <submittedName>
        <fullName evidence="7">Heme uptake regulator</fullName>
    </submittedName>
</protein>
<evidence type="ECO:0000256" key="1">
    <source>
        <dbReference type="ARBA" id="ARBA00010641"/>
    </source>
</evidence>
<feature type="domain" description="RNA polymerase sigma-70 region 2" evidence="5">
    <location>
        <begin position="79"/>
        <end position="145"/>
    </location>
</feature>
<gene>
    <name evidence="7" type="ORF">VO64_1395</name>
</gene>
<dbReference type="Proteomes" id="UP000033099">
    <property type="component" value="Chromosome"/>
</dbReference>
<dbReference type="InterPro" id="IPR013249">
    <property type="entry name" value="RNA_pol_sigma70_r4_t2"/>
</dbReference>